<name>A0AAD5PLS6_9CRUS</name>
<evidence type="ECO:0000313" key="2">
    <source>
        <dbReference type="Proteomes" id="UP000820818"/>
    </source>
</evidence>
<protein>
    <submittedName>
        <fullName evidence="1">Uncharacterized protein</fullName>
    </submittedName>
</protein>
<comment type="caution">
    <text evidence="1">The sequence shown here is derived from an EMBL/GenBank/DDBJ whole genome shotgun (WGS) entry which is preliminary data.</text>
</comment>
<organism evidence="1 2">
    <name type="scientific">Daphnia sinensis</name>
    <dbReference type="NCBI Taxonomy" id="1820382"/>
    <lineage>
        <taxon>Eukaryota</taxon>
        <taxon>Metazoa</taxon>
        <taxon>Ecdysozoa</taxon>
        <taxon>Arthropoda</taxon>
        <taxon>Crustacea</taxon>
        <taxon>Branchiopoda</taxon>
        <taxon>Diplostraca</taxon>
        <taxon>Cladocera</taxon>
        <taxon>Anomopoda</taxon>
        <taxon>Daphniidae</taxon>
        <taxon>Daphnia</taxon>
        <taxon>Daphnia similis group</taxon>
    </lineage>
</organism>
<evidence type="ECO:0000313" key="1">
    <source>
        <dbReference type="EMBL" id="KAI9549449.1"/>
    </source>
</evidence>
<sequence>MEWIKYNSTLIGKISDKNGTYHKTVDELAAIQKSSGEYYSVLVVAEWYLDTKTKKDKAKLERIKEKLNNPRAEGNKIYNKYPLLKHVSKHSVNIDDVANYINLVDKFKLAKQAGGNPNYKAFRGHFVPPPPHYIDPATVNLAKFAELIVRECAKVVDNSIDKYEPDDLYVTGRQLVQHFELKNLLLK</sequence>
<reference evidence="1" key="1">
    <citation type="submission" date="2022-05" db="EMBL/GenBank/DDBJ databases">
        <title>A multi-omics perspective on studying reproductive biology in Daphnia sinensis.</title>
        <authorList>
            <person name="Jia J."/>
        </authorList>
    </citation>
    <scope>NUCLEOTIDE SEQUENCE</scope>
    <source>
        <strain evidence="1">WSL</strain>
    </source>
</reference>
<dbReference type="Proteomes" id="UP000820818">
    <property type="component" value="Unassembled WGS sequence"/>
</dbReference>
<dbReference type="EMBL" id="WJBH02000296">
    <property type="protein sequence ID" value="KAI9549449.1"/>
    <property type="molecule type" value="Genomic_DNA"/>
</dbReference>
<gene>
    <name evidence="1" type="ORF">GHT06_001849</name>
</gene>
<accession>A0AAD5PLS6</accession>
<keyword evidence="2" id="KW-1185">Reference proteome</keyword>
<proteinExistence type="predicted"/>
<dbReference type="AlphaFoldDB" id="A0AAD5PLS6"/>